<accession>A0ABM5MNW1</accession>
<evidence type="ECO:0000313" key="2">
    <source>
        <dbReference type="Proteomes" id="UP000005636"/>
    </source>
</evidence>
<dbReference type="Proteomes" id="UP000005636">
    <property type="component" value="Chromosome"/>
</dbReference>
<name>A0ABM5MNW1_GEOTH</name>
<evidence type="ECO:0000313" key="1">
    <source>
        <dbReference type="EMBL" id="AEV21113.1"/>
    </source>
</evidence>
<sequence length="42" mass="4905">MAFARRRSCSREEAEKLVFSQLMIGNRMKWWNEPQTVGSSEG</sequence>
<gene>
    <name evidence="1" type="ORF">GTCCBUS3UF5_38130</name>
</gene>
<reference evidence="1 2" key="1">
    <citation type="submission" date="2011-11" db="EMBL/GenBank/DDBJ databases">
        <title>Complete genome sequence of thermophilic Geobacillus thermoleovorans CCB_US3_UF5.</title>
        <authorList>
            <person name="Muhd Sakaff M.K.L."/>
            <person name="Abdul Rahman A.Y."/>
            <person name="Saito J.A."/>
            <person name="Hou S."/>
            <person name="Alam M."/>
        </authorList>
    </citation>
    <scope>NUCLEOTIDE SEQUENCE [LARGE SCALE GENOMIC DNA]</scope>
    <source>
        <strain evidence="1 2">CCB_US3_UF5</strain>
    </source>
</reference>
<dbReference type="EMBL" id="CP003125">
    <property type="protein sequence ID" value="AEV21113.1"/>
    <property type="molecule type" value="Genomic_DNA"/>
</dbReference>
<protein>
    <submittedName>
        <fullName evidence="1">Uncharacterized protein</fullName>
    </submittedName>
</protein>
<proteinExistence type="predicted"/>
<keyword evidence="2" id="KW-1185">Reference proteome</keyword>
<organism evidence="1 2">
    <name type="scientific">Geobacillus thermoleovorans CCB_US3_UF5</name>
    <dbReference type="NCBI Taxonomy" id="1111068"/>
    <lineage>
        <taxon>Bacteria</taxon>
        <taxon>Bacillati</taxon>
        <taxon>Bacillota</taxon>
        <taxon>Bacilli</taxon>
        <taxon>Bacillales</taxon>
        <taxon>Anoxybacillaceae</taxon>
        <taxon>Geobacillus</taxon>
        <taxon>Geobacillus thermoleovorans group</taxon>
    </lineage>
</organism>